<accession>A0A821BDI4</accession>
<dbReference type="Proteomes" id="UP000663869">
    <property type="component" value="Unassembled WGS sequence"/>
</dbReference>
<evidence type="ECO:0000313" key="3">
    <source>
        <dbReference type="Proteomes" id="UP000663862"/>
    </source>
</evidence>
<proteinExistence type="predicted"/>
<reference evidence="2" key="1">
    <citation type="submission" date="2021-02" db="EMBL/GenBank/DDBJ databases">
        <authorList>
            <person name="Nowell W R."/>
        </authorList>
    </citation>
    <scope>NUCLEOTIDE SEQUENCE</scope>
</reference>
<name>A0A821BDI4_9BILA</name>
<protein>
    <submittedName>
        <fullName evidence="2">Uncharacterized protein</fullName>
    </submittedName>
</protein>
<dbReference type="EMBL" id="CAJNYU010002785">
    <property type="protein sequence ID" value="CAF3600979.1"/>
    <property type="molecule type" value="Genomic_DNA"/>
</dbReference>
<organism evidence="2 3">
    <name type="scientific">Rotaria socialis</name>
    <dbReference type="NCBI Taxonomy" id="392032"/>
    <lineage>
        <taxon>Eukaryota</taxon>
        <taxon>Metazoa</taxon>
        <taxon>Spiralia</taxon>
        <taxon>Gnathifera</taxon>
        <taxon>Rotifera</taxon>
        <taxon>Eurotatoria</taxon>
        <taxon>Bdelloidea</taxon>
        <taxon>Philodinida</taxon>
        <taxon>Philodinidae</taxon>
        <taxon>Rotaria</taxon>
    </lineage>
</organism>
<evidence type="ECO:0000313" key="1">
    <source>
        <dbReference type="EMBL" id="CAF3600979.1"/>
    </source>
</evidence>
<dbReference type="Proteomes" id="UP000663862">
    <property type="component" value="Unassembled WGS sequence"/>
</dbReference>
<sequence>MFSRFQKNFYTASQLKITSNVCFSSLLAQHIDVLASYNQMHNEAMVICILNVIAVMCENSSIYRANKFALPMNFYNLVVARSSYGKSPILDLVRKAIDVVVQYRTSKFKSVSKDEQESDQVVYFDENTPAGLLSSLRGCTRFLITDEADVVLKKMAYTLPPPGIRDWSVTNDCRSQLLTLFDRPNNFVRRLKHENVQGAVSGDLIISSLMRQASGSMADALFERTVIWPLDGDVIPTASCITSIDESKHMSFEQFAVVASFISNIDIFFDEDANQRMILWCDDLKKKNRSILTLITLSAFSLGFY</sequence>
<comment type="caution">
    <text evidence="2">The sequence shown here is derived from an EMBL/GenBank/DDBJ whole genome shotgun (WGS) entry which is preliminary data.</text>
</comment>
<dbReference type="AlphaFoldDB" id="A0A821BDI4"/>
<evidence type="ECO:0000313" key="2">
    <source>
        <dbReference type="EMBL" id="CAF4591824.1"/>
    </source>
</evidence>
<dbReference type="EMBL" id="CAJOBQ010003055">
    <property type="protein sequence ID" value="CAF4591824.1"/>
    <property type="molecule type" value="Genomic_DNA"/>
</dbReference>
<gene>
    <name evidence="1" type="ORF">FME351_LOCUS21951</name>
    <name evidence="2" type="ORF">TSG867_LOCUS27256</name>
</gene>